<dbReference type="VEuPathDB" id="VectorBase:PPAI013172"/>
<feature type="transmembrane region" description="Helical" evidence="10">
    <location>
        <begin position="39"/>
        <end position="58"/>
    </location>
</feature>
<dbReference type="EMBL" id="AJVK01006248">
    <property type="status" value="NOT_ANNOTATED_CDS"/>
    <property type="molecule type" value="Genomic_DNA"/>
</dbReference>
<proteinExistence type="inferred from homology"/>
<dbReference type="Pfam" id="PF02949">
    <property type="entry name" value="7tm_6"/>
    <property type="match status" value="1"/>
</dbReference>
<dbReference type="EnsemblMetazoa" id="PPAI013172-RA">
    <property type="protein sequence ID" value="PPAI013172-PA"/>
    <property type="gene ID" value="PPAI013172"/>
</dbReference>
<accession>A0A3F2ZEB0</accession>
<keyword evidence="4 10" id="KW-0812">Transmembrane</keyword>
<evidence type="ECO:0000256" key="3">
    <source>
        <dbReference type="ARBA" id="ARBA00022606"/>
    </source>
</evidence>
<dbReference type="PANTHER" id="PTHR21137">
    <property type="entry name" value="ODORANT RECEPTOR"/>
    <property type="match status" value="1"/>
</dbReference>
<dbReference type="InterPro" id="IPR004117">
    <property type="entry name" value="7tm6_olfct_rcpt"/>
</dbReference>
<organism evidence="11 12">
    <name type="scientific">Phlebotomus papatasi</name>
    <name type="common">Sandfly</name>
    <dbReference type="NCBI Taxonomy" id="29031"/>
    <lineage>
        <taxon>Eukaryota</taxon>
        <taxon>Metazoa</taxon>
        <taxon>Ecdysozoa</taxon>
        <taxon>Arthropoda</taxon>
        <taxon>Hexapoda</taxon>
        <taxon>Insecta</taxon>
        <taxon>Pterygota</taxon>
        <taxon>Neoptera</taxon>
        <taxon>Endopterygota</taxon>
        <taxon>Diptera</taxon>
        <taxon>Nematocera</taxon>
        <taxon>Psychodoidea</taxon>
        <taxon>Psychodidae</taxon>
        <taxon>Phlebotomus</taxon>
        <taxon>Phlebotomus</taxon>
    </lineage>
</organism>
<dbReference type="GO" id="GO:0007165">
    <property type="term" value="P:signal transduction"/>
    <property type="evidence" value="ECO:0007669"/>
    <property type="project" value="UniProtKB-KW"/>
</dbReference>
<dbReference type="GO" id="GO:0005549">
    <property type="term" value="F:odorant binding"/>
    <property type="evidence" value="ECO:0007669"/>
    <property type="project" value="InterPro"/>
</dbReference>
<reference evidence="11" key="1">
    <citation type="submission" date="2022-08" db="UniProtKB">
        <authorList>
            <consortium name="EnsemblMetazoa"/>
        </authorList>
    </citation>
    <scope>IDENTIFICATION</scope>
    <source>
        <strain evidence="11">Israel</strain>
    </source>
</reference>
<dbReference type="GO" id="GO:0004984">
    <property type="term" value="F:olfactory receptor activity"/>
    <property type="evidence" value="ECO:0007669"/>
    <property type="project" value="InterPro"/>
</dbReference>
<evidence type="ECO:0000256" key="1">
    <source>
        <dbReference type="ARBA" id="ARBA00004651"/>
    </source>
</evidence>
<keyword evidence="5 10" id="KW-0552">Olfaction</keyword>
<keyword evidence="6 10" id="KW-1133">Transmembrane helix</keyword>
<evidence type="ECO:0000256" key="2">
    <source>
        <dbReference type="ARBA" id="ARBA00022475"/>
    </source>
</evidence>
<comment type="similarity">
    <text evidence="10">Belongs to the insect chemoreceptor superfamily. Heteromeric odorant receptor channel (TC 1.A.69) family.</text>
</comment>
<comment type="subcellular location">
    <subcellularLocation>
        <location evidence="1 10">Cell membrane</location>
        <topology evidence="1 10">Multi-pass membrane protein</topology>
    </subcellularLocation>
</comment>
<dbReference type="GO" id="GO:0005886">
    <property type="term" value="C:plasma membrane"/>
    <property type="evidence" value="ECO:0007669"/>
    <property type="project" value="UniProtKB-SubCell"/>
</dbReference>
<comment type="caution">
    <text evidence="10">Lacks conserved residue(s) required for the propagation of feature annotation.</text>
</comment>
<evidence type="ECO:0000256" key="7">
    <source>
        <dbReference type="ARBA" id="ARBA00023136"/>
    </source>
</evidence>
<sequence>MSLKESHDKIKNYVQSYFYLYEMQFIPSVNCSAIDKGKALVFPVILTLLTSFTGWHLFFQMISMENLMDVAFNFNVTIAGIQTLITYVTVNLIYKNDFFTVLDYFDYITTSKANYFAKARMNHLQSSISISWKLVRLFFIGASILCLPLSLVGLIMLKFDTPLIYTVPGIPSDSMFYYPVNIILEPIHFYYIMESIISMDSLFIMYLFYFRGELYSINSVAELLTDKKTLDKDGENILLMVHTAHRNTLNQLSILSNVMWHFYWQKFFVVCLCMCGSIFVINQDIFGVVPLAFTVFQLGLLCMPGQLIDECSEVLKDTFYMILWYDMKLKYQKSLLLMMIGAQKSIRPETLGIGEISIYTFVQVAKAAVSYAAFAYAVLI</sequence>
<evidence type="ECO:0000256" key="10">
    <source>
        <dbReference type="RuleBase" id="RU351113"/>
    </source>
</evidence>
<evidence type="ECO:0000256" key="5">
    <source>
        <dbReference type="ARBA" id="ARBA00022725"/>
    </source>
</evidence>
<keyword evidence="12" id="KW-1185">Reference proteome</keyword>
<keyword evidence="2" id="KW-1003">Cell membrane</keyword>
<dbReference type="AlphaFoldDB" id="A0A3F2ZEB0"/>
<evidence type="ECO:0000256" key="4">
    <source>
        <dbReference type="ARBA" id="ARBA00022692"/>
    </source>
</evidence>
<feature type="transmembrane region" description="Helical" evidence="10">
    <location>
        <begin position="262"/>
        <end position="281"/>
    </location>
</feature>
<dbReference type="Proteomes" id="UP000092462">
    <property type="component" value="Unassembled WGS sequence"/>
</dbReference>
<keyword evidence="8 10" id="KW-0675">Receptor</keyword>
<evidence type="ECO:0000313" key="11">
    <source>
        <dbReference type="EnsemblMetazoa" id="PPAI013172-PA"/>
    </source>
</evidence>
<keyword evidence="3 10" id="KW-0716">Sensory transduction</keyword>
<dbReference type="PANTHER" id="PTHR21137:SF35">
    <property type="entry name" value="ODORANT RECEPTOR 19A-RELATED"/>
    <property type="match status" value="1"/>
</dbReference>
<feature type="transmembrane region" description="Helical" evidence="10">
    <location>
        <begin position="134"/>
        <end position="157"/>
    </location>
</feature>
<evidence type="ECO:0000256" key="6">
    <source>
        <dbReference type="ARBA" id="ARBA00022989"/>
    </source>
</evidence>
<dbReference type="VEuPathDB" id="VectorBase:PPAPM1_000231"/>
<keyword evidence="7 10" id="KW-0472">Membrane</keyword>
<evidence type="ECO:0000313" key="12">
    <source>
        <dbReference type="Proteomes" id="UP000092462"/>
    </source>
</evidence>
<feature type="transmembrane region" description="Helical" evidence="10">
    <location>
        <begin position="70"/>
        <end position="94"/>
    </location>
</feature>
<name>A0A3F2ZEB0_PHLPP</name>
<evidence type="ECO:0000256" key="9">
    <source>
        <dbReference type="ARBA" id="ARBA00023224"/>
    </source>
</evidence>
<protein>
    <recommendedName>
        <fullName evidence="10">Odorant receptor</fullName>
    </recommendedName>
</protein>
<evidence type="ECO:0000256" key="8">
    <source>
        <dbReference type="ARBA" id="ARBA00023170"/>
    </source>
</evidence>
<feature type="transmembrane region" description="Helical" evidence="10">
    <location>
        <begin position="189"/>
        <end position="209"/>
    </location>
</feature>
<keyword evidence="9 10" id="KW-0807">Transducer</keyword>